<dbReference type="OrthoDB" id="449263at2759"/>
<sequence length="269" mass="30398">MDDSYPGYFSLTLTNNIQMEATQRAAWGSGTGSRSRATPYLCSTSLMICRRRVRANDGHRPSPAEDHDRWTVGIQVIRVPPTLSYRRIRNVDRGHINSAFTRLRACSNALKDTASMQKPRKKVIIRVGVSFVPSEKAYANAESEVGGASVEQVVATSTVLWQEKLNEIEIYVANTLANVTEMFYSSQCRSFSTPNNATDEIRGVFANTTSFYFDSLYSYCSWDTFRTFYPLLCLTSPVEFTQIVDNYVDGGCKNGWIPEWHANYLPSWI</sequence>
<dbReference type="Gene3D" id="2.70.98.10">
    <property type="match status" value="1"/>
</dbReference>
<dbReference type="GO" id="GO:0030246">
    <property type="term" value="F:carbohydrate binding"/>
    <property type="evidence" value="ECO:0007669"/>
    <property type="project" value="InterPro"/>
</dbReference>
<name>A0A166F6V1_9AGAM</name>
<dbReference type="InterPro" id="IPR012939">
    <property type="entry name" value="Glyco_hydro_92"/>
</dbReference>
<accession>A0A166F6V1</accession>
<protein>
    <submittedName>
        <fullName evidence="2">Glycoside hydrolase family 92 protein</fullName>
    </submittedName>
</protein>
<organism evidence="2 3">
    <name type="scientific">Athelia psychrophila</name>
    <dbReference type="NCBI Taxonomy" id="1759441"/>
    <lineage>
        <taxon>Eukaryota</taxon>
        <taxon>Fungi</taxon>
        <taxon>Dikarya</taxon>
        <taxon>Basidiomycota</taxon>
        <taxon>Agaricomycotina</taxon>
        <taxon>Agaricomycetes</taxon>
        <taxon>Agaricomycetidae</taxon>
        <taxon>Atheliales</taxon>
        <taxon>Atheliaceae</taxon>
        <taxon>Athelia</taxon>
    </lineage>
</organism>
<dbReference type="GO" id="GO:0006516">
    <property type="term" value="P:glycoprotein catabolic process"/>
    <property type="evidence" value="ECO:0007669"/>
    <property type="project" value="TreeGrafter"/>
</dbReference>
<dbReference type="GO" id="GO:0000224">
    <property type="term" value="F:peptide-N4-(N-acetyl-beta-glucosaminyl)asparagine amidase activity"/>
    <property type="evidence" value="ECO:0007669"/>
    <property type="project" value="TreeGrafter"/>
</dbReference>
<dbReference type="STRING" id="436010.A0A166F6V1"/>
<gene>
    <name evidence="2" type="ORF">FIBSPDRAFT_1047457</name>
</gene>
<proteinExistence type="predicted"/>
<dbReference type="InterPro" id="IPR050883">
    <property type="entry name" value="PNGase"/>
</dbReference>
<dbReference type="EMBL" id="KV417592">
    <property type="protein sequence ID" value="KZP16501.1"/>
    <property type="molecule type" value="Genomic_DNA"/>
</dbReference>
<keyword evidence="3" id="KW-1185">Reference proteome</keyword>
<dbReference type="Gene3D" id="3.30.2080.10">
    <property type="entry name" value="GH92 mannosidase domain"/>
    <property type="match status" value="1"/>
</dbReference>
<evidence type="ECO:0000313" key="3">
    <source>
        <dbReference type="Proteomes" id="UP000076532"/>
    </source>
</evidence>
<evidence type="ECO:0000313" key="2">
    <source>
        <dbReference type="EMBL" id="KZP16501.1"/>
    </source>
</evidence>
<feature type="domain" description="Glycosyl hydrolase family 92" evidence="1">
    <location>
        <begin position="136"/>
        <end position="264"/>
    </location>
</feature>
<dbReference type="GO" id="GO:0005829">
    <property type="term" value="C:cytosol"/>
    <property type="evidence" value="ECO:0007669"/>
    <property type="project" value="TreeGrafter"/>
</dbReference>
<dbReference type="Proteomes" id="UP000076532">
    <property type="component" value="Unassembled WGS sequence"/>
</dbReference>
<reference evidence="2 3" key="1">
    <citation type="journal article" date="2016" name="Mol. Biol. Evol.">
        <title>Comparative Genomics of Early-Diverging Mushroom-Forming Fungi Provides Insights into the Origins of Lignocellulose Decay Capabilities.</title>
        <authorList>
            <person name="Nagy L.G."/>
            <person name="Riley R."/>
            <person name="Tritt A."/>
            <person name="Adam C."/>
            <person name="Daum C."/>
            <person name="Floudas D."/>
            <person name="Sun H."/>
            <person name="Yadav J.S."/>
            <person name="Pangilinan J."/>
            <person name="Larsson K.H."/>
            <person name="Matsuura K."/>
            <person name="Barry K."/>
            <person name="Labutti K."/>
            <person name="Kuo R."/>
            <person name="Ohm R.A."/>
            <person name="Bhattacharya S.S."/>
            <person name="Shirouzu T."/>
            <person name="Yoshinaga Y."/>
            <person name="Martin F.M."/>
            <person name="Grigoriev I.V."/>
            <person name="Hibbett D.S."/>
        </authorList>
    </citation>
    <scope>NUCLEOTIDE SEQUENCE [LARGE SCALE GENOMIC DNA]</scope>
    <source>
        <strain evidence="2 3">CBS 109695</strain>
    </source>
</reference>
<dbReference type="PANTHER" id="PTHR12143">
    <property type="entry name" value="PEPTIDE N-GLYCANASE PNGASE -RELATED"/>
    <property type="match status" value="1"/>
</dbReference>
<dbReference type="InterPro" id="IPR014718">
    <property type="entry name" value="GH-type_carb-bd"/>
</dbReference>
<keyword evidence="2" id="KW-0378">Hydrolase</keyword>
<dbReference type="GO" id="GO:0005634">
    <property type="term" value="C:nucleus"/>
    <property type="evidence" value="ECO:0007669"/>
    <property type="project" value="TreeGrafter"/>
</dbReference>
<dbReference type="Gene3D" id="1.20.1050.60">
    <property type="entry name" value="alpha-1,2-mannosidase"/>
    <property type="match status" value="1"/>
</dbReference>
<dbReference type="AlphaFoldDB" id="A0A166F6V1"/>
<dbReference type="Pfam" id="PF07971">
    <property type="entry name" value="Glyco_hydro_92"/>
    <property type="match status" value="1"/>
</dbReference>
<dbReference type="PANTHER" id="PTHR12143:SF25">
    <property type="entry name" value="FAMILY PROTEIN, PUTATIVE (AFU_ORTHOLOGUE AFUA_1G10790)-RELATED"/>
    <property type="match status" value="1"/>
</dbReference>
<evidence type="ECO:0000259" key="1">
    <source>
        <dbReference type="Pfam" id="PF07971"/>
    </source>
</evidence>